<reference evidence="1" key="2">
    <citation type="submission" date="2023-03" db="EMBL/GenBank/DDBJ databases">
        <authorList>
            <person name="Zhang Z."/>
        </authorList>
    </citation>
    <scope>NUCLEOTIDE SEQUENCE</scope>
    <source>
        <strain evidence="1">DSA</strain>
    </source>
</reference>
<reference evidence="1" key="1">
    <citation type="journal article" date="2023" name="J. Hazard. Mater.">
        <title>Anaerobic biodegradation of pyrene and benzo[a]pyrene by a new sulfate-reducing Desulforamulus aquiferis strain DSA.</title>
        <authorList>
            <person name="Zhang Z."/>
            <person name="Sun J."/>
            <person name="Gong X."/>
            <person name="Wang C."/>
            <person name="Wang H."/>
        </authorList>
    </citation>
    <scope>NUCLEOTIDE SEQUENCE</scope>
    <source>
        <strain evidence="1">DSA</strain>
    </source>
</reference>
<name>A0AAW7ZDZ8_9FIRM</name>
<gene>
    <name evidence="1" type="ORF">P6N53_09870</name>
</gene>
<sequence>MENTITSVRNYIYNNYANFGLDSAEDFKLMGQSNYIMPDGGIWLIMLATTTLPNNKPENLFDKIIATGKQIERFQTVVQFEVKTRAPDINNDFNWNTAMRIRDKLYDALAGPERNGLIIPRYDWANPDNPVQAGEIWFEINPLTSPAEEQVAYPEDPANKSIFLTYNMHWWKPTTVQAVAPNDPWLEALALWTEKELGKDWTIIHNVYTEEFQRPAIIWNLVNINAKQITASTFEVSKKFKGKVLGHLPNQQISGCLAIVEGLTRDIKIPLAGSQYLTVINPQTSIRKDSLVNGQVTVSLSRKTNRLTEEMPLMMKIDIEGSWQ</sequence>
<organism evidence="1 2">
    <name type="scientific">Desulforamulus aquiferis</name>
    <dbReference type="NCBI Taxonomy" id="1397668"/>
    <lineage>
        <taxon>Bacteria</taxon>
        <taxon>Bacillati</taxon>
        <taxon>Bacillota</taxon>
        <taxon>Clostridia</taxon>
        <taxon>Eubacteriales</taxon>
        <taxon>Peptococcaceae</taxon>
        <taxon>Desulforamulus</taxon>
    </lineage>
</organism>
<dbReference type="EMBL" id="JARPTC010000014">
    <property type="protein sequence ID" value="MDO7787526.1"/>
    <property type="molecule type" value="Genomic_DNA"/>
</dbReference>
<comment type="caution">
    <text evidence="1">The sequence shown here is derived from an EMBL/GenBank/DDBJ whole genome shotgun (WGS) entry which is preliminary data.</text>
</comment>
<accession>A0AAW7ZDZ8</accession>
<dbReference type="Proteomes" id="UP001172911">
    <property type="component" value="Unassembled WGS sequence"/>
</dbReference>
<dbReference type="AlphaFoldDB" id="A0AAW7ZDZ8"/>
<dbReference type="RefSeq" id="WP_304542672.1">
    <property type="nucleotide sequence ID" value="NZ_JARPTC010000014.1"/>
</dbReference>
<evidence type="ECO:0000313" key="1">
    <source>
        <dbReference type="EMBL" id="MDO7787526.1"/>
    </source>
</evidence>
<protein>
    <submittedName>
        <fullName evidence="1">Uncharacterized protein</fullName>
    </submittedName>
</protein>
<evidence type="ECO:0000313" key="2">
    <source>
        <dbReference type="Proteomes" id="UP001172911"/>
    </source>
</evidence>
<keyword evidence="2" id="KW-1185">Reference proteome</keyword>
<proteinExistence type="predicted"/>